<dbReference type="Proteomes" id="UP001497482">
    <property type="component" value="Chromosome 1"/>
</dbReference>
<protein>
    <submittedName>
        <fullName evidence="2">Uncharacterized protein</fullName>
    </submittedName>
</protein>
<feature type="compositionally biased region" description="Basic residues" evidence="1">
    <location>
        <begin position="94"/>
        <end position="115"/>
    </location>
</feature>
<feature type="compositionally biased region" description="Polar residues" evidence="1">
    <location>
        <begin position="83"/>
        <end position="93"/>
    </location>
</feature>
<dbReference type="EMBL" id="OZ035823">
    <property type="protein sequence ID" value="CAL1568385.1"/>
    <property type="molecule type" value="Genomic_DNA"/>
</dbReference>
<accession>A0AAV2ITQ5</accession>
<organism evidence="2 3">
    <name type="scientific">Knipowitschia caucasica</name>
    <name type="common">Caucasian dwarf goby</name>
    <name type="synonym">Pomatoschistus caucasicus</name>
    <dbReference type="NCBI Taxonomy" id="637954"/>
    <lineage>
        <taxon>Eukaryota</taxon>
        <taxon>Metazoa</taxon>
        <taxon>Chordata</taxon>
        <taxon>Craniata</taxon>
        <taxon>Vertebrata</taxon>
        <taxon>Euteleostomi</taxon>
        <taxon>Actinopterygii</taxon>
        <taxon>Neopterygii</taxon>
        <taxon>Teleostei</taxon>
        <taxon>Neoteleostei</taxon>
        <taxon>Acanthomorphata</taxon>
        <taxon>Gobiaria</taxon>
        <taxon>Gobiiformes</taxon>
        <taxon>Gobioidei</taxon>
        <taxon>Gobiidae</taxon>
        <taxon>Gobiinae</taxon>
        <taxon>Knipowitschia</taxon>
    </lineage>
</organism>
<evidence type="ECO:0000256" key="1">
    <source>
        <dbReference type="SAM" id="MobiDB-lite"/>
    </source>
</evidence>
<keyword evidence="3" id="KW-1185">Reference proteome</keyword>
<reference evidence="2 3" key="1">
    <citation type="submission" date="2024-04" db="EMBL/GenBank/DDBJ databases">
        <authorList>
            <person name="Waldvogel A.-M."/>
            <person name="Schoenle A."/>
        </authorList>
    </citation>
    <scope>NUCLEOTIDE SEQUENCE [LARGE SCALE GENOMIC DNA]</scope>
</reference>
<dbReference type="AlphaFoldDB" id="A0AAV2ITQ5"/>
<proteinExistence type="predicted"/>
<evidence type="ECO:0000313" key="2">
    <source>
        <dbReference type="EMBL" id="CAL1568385.1"/>
    </source>
</evidence>
<sequence length="115" mass="12140">MVEMTGSVKQLLCGCVEADYGALQAAAAAVNAERAGAGSVGEKRVGRGWRQFLSQAINQRHSYCGTIIQSSLLHNSAQGSTGLAVSSLSQQTGRSRRRGKGGAHRNRSAALRRLK</sequence>
<feature type="region of interest" description="Disordered" evidence="1">
    <location>
        <begin position="83"/>
        <end position="115"/>
    </location>
</feature>
<evidence type="ECO:0000313" key="3">
    <source>
        <dbReference type="Proteomes" id="UP001497482"/>
    </source>
</evidence>
<gene>
    <name evidence="2" type="ORF">KC01_LOCUS1018</name>
</gene>
<name>A0AAV2ITQ5_KNICA</name>